<dbReference type="OrthoDB" id="9766847at2"/>
<evidence type="ECO:0000313" key="3">
    <source>
        <dbReference type="EMBL" id="SNZ20110.1"/>
    </source>
</evidence>
<dbReference type="InterPro" id="IPR001460">
    <property type="entry name" value="PCN-bd_Tpept"/>
</dbReference>
<evidence type="ECO:0000313" key="4">
    <source>
        <dbReference type="Proteomes" id="UP000219439"/>
    </source>
</evidence>
<dbReference type="GO" id="GO:0005886">
    <property type="term" value="C:plasma membrane"/>
    <property type="evidence" value="ECO:0007669"/>
    <property type="project" value="TreeGrafter"/>
</dbReference>
<dbReference type="RefSeq" id="WP_097154453.1">
    <property type="nucleotide sequence ID" value="NZ_OBEL01000003.1"/>
</dbReference>
<dbReference type="PANTHER" id="PTHR30627:SF24">
    <property type="entry name" value="PENICILLIN-BINDING PROTEIN 4B"/>
    <property type="match status" value="1"/>
</dbReference>
<accession>A0A285PEC5</accession>
<keyword evidence="1" id="KW-0472">Membrane</keyword>
<reference evidence="3 4" key="1">
    <citation type="submission" date="2017-09" db="EMBL/GenBank/DDBJ databases">
        <authorList>
            <person name="Ehlers B."/>
            <person name="Leendertz F.H."/>
        </authorList>
    </citation>
    <scope>NUCLEOTIDE SEQUENCE [LARGE SCALE GENOMIC DNA]</scope>
    <source>
        <strain evidence="3 4">DSM 18289</strain>
    </source>
</reference>
<dbReference type="InterPro" id="IPR050515">
    <property type="entry name" value="Beta-lactam/transpept"/>
</dbReference>
<dbReference type="AlphaFoldDB" id="A0A285PEC5"/>
<dbReference type="PANTHER" id="PTHR30627">
    <property type="entry name" value="PEPTIDOGLYCAN D,D-TRANSPEPTIDASE"/>
    <property type="match status" value="1"/>
</dbReference>
<keyword evidence="4" id="KW-1185">Reference proteome</keyword>
<dbReference type="Gene3D" id="3.40.710.10">
    <property type="entry name" value="DD-peptidase/beta-lactamase superfamily"/>
    <property type="match status" value="2"/>
</dbReference>
<dbReference type="GO" id="GO:0071972">
    <property type="term" value="F:peptidoglycan L,D-transpeptidase activity"/>
    <property type="evidence" value="ECO:0007669"/>
    <property type="project" value="TreeGrafter"/>
</dbReference>
<dbReference type="GO" id="GO:0008658">
    <property type="term" value="F:penicillin binding"/>
    <property type="evidence" value="ECO:0007669"/>
    <property type="project" value="InterPro"/>
</dbReference>
<evidence type="ECO:0000259" key="2">
    <source>
        <dbReference type="Pfam" id="PF00905"/>
    </source>
</evidence>
<feature type="transmembrane region" description="Helical" evidence="1">
    <location>
        <begin position="12"/>
        <end position="37"/>
    </location>
</feature>
<name>A0A285PEC5_9HYPH</name>
<keyword evidence="1" id="KW-1133">Transmembrane helix</keyword>
<dbReference type="EMBL" id="OBEL01000003">
    <property type="protein sequence ID" value="SNZ20110.1"/>
    <property type="molecule type" value="Genomic_DNA"/>
</dbReference>
<proteinExistence type="predicted"/>
<evidence type="ECO:0000256" key="1">
    <source>
        <dbReference type="SAM" id="Phobius"/>
    </source>
</evidence>
<keyword evidence="1" id="KW-0812">Transmembrane</keyword>
<organism evidence="3 4">
    <name type="scientific">Cohaesibacter gelatinilyticus</name>
    <dbReference type="NCBI Taxonomy" id="372072"/>
    <lineage>
        <taxon>Bacteria</taxon>
        <taxon>Pseudomonadati</taxon>
        <taxon>Pseudomonadota</taxon>
        <taxon>Alphaproteobacteria</taxon>
        <taxon>Hyphomicrobiales</taxon>
        <taxon>Cohaesibacteraceae</taxon>
    </lineage>
</organism>
<dbReference type="GO" id="GO:0071555">
    <property type="term" value="P:cell wall organization"/>
    <property type="evidence" value="ECO:0007669"/>
    <property type="project" value="TreeGrafter"/>
</dbReference>
<feature type="domain" description="Penicillin-binding protein transpeptidase" evidence="2">
    <location>
        <begin position="798"/>
        <end position="925"/>
    </location>
</feature>
<dbReference type="InterPro" id="IPR012338">
    <property type="entry name" value="Beta-lactam/transpept-like"/>
</dbReference>
<protein>
    <submittedName>
        <fullName evidence="3">Penicillin binding protein transpeptidase domain-containing protein</fullName>
    </submittedName>
</protein>
<dbReference type="Pfam" id="PF00905">
    <property type="entry name" value="Transpeptidase"/>
    <property type="match status" value="1"/>
</dbReference>
<gene>
    <name evidence="3" type="ORF">SAMN06265368_3211</name>
</gene>
<dbReference type="SUPFAM" id="SSF56601">
    <property type="entry name" value="beta-lactamase/transpeptidase-like"/>
    <property type="match status" value="2"/>
</dbReference>
<dbReference type="Proteomes" id="UP000219439">
    <property type="component" value="Unassembled WGS sequence"/>
</dbReference>
<sequence>MKPDSRSSSFRLLTSFIVLAILISGGVFLFFTLVNVFGINKEWHRKVIVPTASKLGENSFARLLNEGAIWVERSSRGVHIKRASCNSYYNEVPQDAELIDGPAGESRAAAVRELCQEADGERLRSLIDVFNASNQLIAIRDNRAIFTASQAHNGKINCTDNSQFNALFVKEGCLKEEWEVSVSDVNGGGRESLPRHLQEINQSAISLNTFAFLADLDKPFMSDWSVTKPYVSQSTGEAPDHFLQTEVLLDNDPWFIDLIGEISEIDIEGKTIQAKNGAFDDASLKFNENVFVINAQKWCSGKRGQRVSCNSSELNSLQSATTLIIESPARGTFRIKITTQPSNVTLVPSSRTNGLETWNEHSQKIGRLRLSCSRKENIPSGAILKGGALEQKNGAPTALDETGCKFAWSDIKKTQKLDNSNATKQKIGPLKQDGVEILDKDGVLTPTAFSLGFSDILGFGVHDAGSLSAALVEELLPKPLKLTIEPKLQVQVSSILAKYMKSGTKYKNANADIILLDAEGDDAGDILAFASTPRPATGLSHWDLLALNSVMPEKGPFAAKAWRAHNIEATPGSTFKLVSSLAGIQHVLDNNDRWLEKALLGKQSSNDLATKLGLSPVNWSDDNVCVLKRSRSGKRLRATGSNSNGLPLFHPRGSIKPIYCMKNYSRSTPLAGHAMFGKTMCRPGNSGKAIGMCEAIIHSSNLFFAGLALKMDGDGLRNPSGKGEHFGKAQLSSIAKMADRLFSSSGTQDNPAGILEVPDPEAEGVPRVQASKMWLAVSNPVRRDEQGNVKNLDRSRLFQMAQSGIGQSVRATPLNMASVAASIATERVVRPRFIAHDLRTAMAQSGSNEPVIRVPDNLDARSKADWNQRYHALWQQLRRGMNGVAKHGTAQGKIRSKQIREHLYSKTGTATLVEGIGAWYVGFLEPPGGDSKINETIAFACRIYPLDDGGGGTDCAPLINQILTSLHKRWPR</sequence>